<keyword evidence="2" id="KW-1185">Reference proteome</keyword>
<dbReference type="AlphaFoldDB" id="A0A0V1BN40"/>
<organism evidence="1 2">
    <name type="scientific">Trichinella spiralis</name>
    <name type="common">Trichina worm</name>
    <dbReference type="NCBI Taxonomy" id="6334"/>
    <lineage>
        <taxon>Eukaryota</taxon>
        <taxon>Metazoa</taxon>
        <taxon>Ecdysozoa</taxon>
        <taxon>Nematoda</taxon>
        <taxon>Enoplea</taxon>
        <taxon>Dorylaimia</taxon>
        <taxon>Trichinellida</taxon>
        <taxon>Trichinellidae</taxon>
        <taxon>Trichinella</taxon>
    </lineage>
</organism>
<dbReference type="InParanoid" id="A0A0V1BN40"/>
<gene>
    <name evidence="1" type="ORF">T01_13432</name>
</gene>
<name>A0A0V1BN40_TRISP</name>
<evidence type="ECO:0000313" key="1">
    <source>
        <dbReference type="EMBL" id="KRY38537.1"/>
    </source>
</evidence>
<accession>A0A0V1BN40</accession>
<feature type="non-terminal residue" evidence="1">
    <location>
        <position position="171"/>
    </location>
</feature>
<proteinExistence type="predicted"/>
<evidence type="ECO:0000313" key="2">
    <source>
        <dbReference type="Proteomes" id="UP000054776"/>
    </source>
</evidence>
<dbReference type="EMBL" id="JYDH01000024">
    <property type="protein sequence ID" value="KRY38537.1"/>
    <property type="molecule type" value="Genomic_DNA"/>
</dbReference>
<protein>
    <submittedName>
        <fullName evidence="1">Uncharacterized protein</fullName>
    </submittedName>
</protein>
<reference evidence="1 2" key="1">
    <citation type="submission" date="2015-01" db="EMBL/GenBank/DDBJ databases">
        <title>Evolution of Trichinella species and genotypes.</title>
        <authorList>
            <person name="Korhonen P.K."/>
            <person name="Edoardo P."/>
            <person name="Giuseppe L.R."/>
            <person name="Gasser R.B."/>
        </authorList>
    </citation>
    <scope>NUCLEOTIDE SEQUENCE [LARGE SCALE GENOMIC DNA]</scope>
    <source>
        <strain evidence="1">ISS3</strain>
    </source>
</reference>
<sequence>MFFDIIMSLYLYRLSTTRGVPLEKCNIFDRIASLLLYYKNESQVLFPFLSLRLKSQLYETFCQYLIKYAFVHRRTKFWKVPRQTNAYVSNKWPLKLPCAYLNTQGSSPSDTMLVPIDDRKFFDIIMRYSLKMSSVVKCFVGFALLGDKFSPPFLTGRSARYLIGPLIRRPI</sequence>
<dbReference type="Proteomes" id="UP000054776">
    <property type="component" value="Unassembled WGS sequence"/>
</dbReference>
<comment type="caution">
    <text evidence="1">The sequence shown here is derived from an EMBL/GenBank/DDBJ whole genome shotgun (WGS) entry which is preliminary data.</text>
</comment>